<dbReference type="EMBL" id="CP042187">
    <property type="protein sequence ID" value="QDS69703.1"/>
    <property type="molecule type" value="Genomic_DNA"/>
</dbReference>
<keyword evidence="6 10" id="KW-0106">Calcium</keyword>
<keyword evidence="14" id="KW-1185">Reference proteome</keyword>
<evidence type="ECO:0000259" key="12">
    <source>
        <dbReference type="Pfam" id="PF01699"/>
    </source>
</evidence>
<feature type="transmembrane region" description="Helical" evidence="10">
    <location>
        <begin position="314"/>
        <end position="332"/>
    </location>
</feature>
<dbReference type="PANTHER" id="PTHR31503:SF14">
    <property type="entry name" value="VACUOLAR CALCIUM ION TRANSPORTER"/>
    <property type="match status" value="1"/>
</dbReference>
<dbReference type="InterPro" id="IPR004798">
    <property type="entry name" value="CAX-like"/>
</dbReference>
<dbReference type="Gene3D" id="1.20.1420.30">
    <property type="entry name" value="NCX, central ion-binding region"/>
    <property type="match status" value="2"/>
</dbReference>
<dbReference type="InterPro" id="IPR044880">
    <property type="entry name" value="NCX_ion-bd_dom_sf"/>
</dbReference>
<feature type="domain" description="Sodium/calcium exchanger membrane region" evidence="12">
    <location>
        <begin position="121"/>
        <end position="278"/>
    </location>
</feature>
<dbReference type="AlphaFoldDB" id="A0A517L247"/>
<comment type="similarity">
    <text evidence="2 10">Belongs to the Ca(2+):cation antiporter (CaCA) (TC 2.A.19) family.</text>
</comment>
<comment type="subcellular location">
    <subcellularLocation>
        <location evidence="1">Endomembrane system</location>
        <topology evidence="1">Multi-pass membrane protein</topology>
    </subcellularLocation>
    <subcellularLocation>
        <location evidence="10">Vacuole membrane</location>
    </subcellularLocation>
</comment>
<keyword evidence="10" id="KW-0050">Antiport</keyword>
<dbReference type="PANTHER" id="PTHR31503">
    <property type="entry name" value="VACUOLAR CALCIUM ION TRANSPORTER"/>
    <property type="match status" value="1"/>
</dbReference>
<accession>A0A517L247</accession>
<dbReference type="Pfam" id="PF01699">
    <property type="entry name" value="Na_Ca_ex"/>
    <property type="match status" value="2"/>
</dbReference>
<keyword evidence="7 10" id="KW-1133">Transmembrane helix</keyword>
<evidence type="ECO:0000256" key="9">
    <source>
        <dbReference type="ARBA" id="ARBA00023136"/>
    </source>
</evidence>
<dbReference type="STRING" id="50376.A0A517L247"/>
<reference evidence="13 14" key="1">
    <citation type="submission" date="2019-07" db="EMBL/GenBank/DDBJ databases">
        <title>Finished genome of Venturia effusa.</title>
        <authorList>
            <person name="Young C.A."/>
            <person name="Cox M.P."/>
            <person name="Ganley A.R.D."/>
            <person name="David W.J."/>
        </authorList>
    </citation>
    <scope>NUCLEOTIDE SEQUENCE [LARGE SCALE GENOMIC DNA]</scope>
    <source>
        <strain evidence="14">albino</strain>
    </source>
</reference>
<feature type="transmembrane region" description="Helical" evidence="10">
    <location>
        <begin position="382"/>
        <end position="404"/>
    </location>
</feature>
<evidence type="ECO:0000313" key="13">
    <source>
        <dbReference type="EMBL" id="QDS69703.1"/>
    </source>
</evidence>
<sequence length="484" mass="53158">MTSRPKPASFSSGYKAVGPRYERPYEMNDRMPNSGGPMTNDKAVDESSYPAHKRSLPLHHGQKVTKGVKAQGESGRRGVHPIHFLRICFRSSCTLSKFVNILWPFVPAAFALRYARPHQELWIFILSYVGMVPAANLLGFAGQEMGRKLPHVFGALLETTFGSVVEIIVFMVLISRGDTYVPVIKAAILGSILANLLLCLGFCFFAGGLKRDEQEFHEAVSEVGSNLMLVAGMGLIVPAIFSTALASEEDVNNKVLKISRASSIILLFAYGCFVFFQMRSHHGLYTEVLEADEEKDADKHRDAYKAKLTATECVIAIVFAITMVTFMAIFLIDKIEYIVQEHNIKDAFVGLILIPVVEKAAEHITAIDEAWDDQMNFALSHVLGASIQTALFNTPLVVIVSWGLGHSLDLNFEIFDAVVLILAILVVGNFLRDGKSNYLEGVLCVLVYMIIAISAFFYPNPVHDTGTVSGSGAEAASSSGHKFR</sequence>
<feature type="transmembrane region" description="Helical" evidence="10">
    <location>
        <begin position="153"/>
        <end position="174"/>
    </location>
</feature>
<protein>
    <recommendedName>
        <fullName evidence="10">Vacuolar calcium ion transporter</fullName>
    </recommendedName>
</protein>
<comment type="function">
    <text evidence="10">Has a role in promoting intracellular calcium ion sequestration via the exchange of calcium ions for hydrogen ions across the vacuolar membrane. Involved also in manganese ion homeostasis via its uptake into the vacuole.</text>
</comment>
<keyword evidence="5 10" id="KW-0812">Transmembrane</keyword>
<evidence type="ECO:0000256" key="11">
    <source>
        <dbReference type="SAM" id="MobiDB-lite"/>
    </source>
</evidence>
<organism evidence="13 14">
    <name type="scientific">Venturia effusa</name>
    <dbReference type="NCBI Taxonomy" id="50376"/>
    <lineage>
        <taxon>Eukaryota</taxon>
        <taxon>Fungi</taxon>
        <taxon>Dikarya</taxon>
        <taxon>Ascomycota</taxon>
        <taxon>Pezizomycotina</taxon>
        <taxon>Dothideomycetes</taxon>
        <taxon>Pleosporomycetidae</taxon>
        <taxon>Venturiales</taxon>
        <taxon>Venturiaceae</taxon>
        <taxon>Venturia</taxon>
    </lineage>
</organism>
<keyword evidence="8 10" id="KW-0406">Ion transport</keyword>
<evidence type="ECO:0000256" key="6">
    <source>
        <dbReference type="ARBA" id="ARBA00022837"/>
    </source>
</evidence>
<dbReference type="InterPro" id="IPR004713">
    <property type="entry name" value="CaH_exchang"/>
</dbReference>
<dbReference type="OrthoDB" id="1699231at2759"/>
<dbReference type="NCBIfam" id="TIGR00378">
    <property type="entry name" value="cax"/>
    <property type="match status" value="1"/>
</dbReference>
<feature type="transmembrane region" description="Helical" evidence="10">
    <location>
        <begin position="227"/>
        <end position="246"/>
    </location>
</feature>
<feature type="region of interest" description="Disordered" evidence="11">
    <location>
        <begin position="21"/>
        <end position="75"/>
    </location>
</feature>
<dbReference type="Proteomes" id="UP000316270">
    <property type="component" value="Chromosome 3"/>
</dbReference>
<feature type="transmembrane region" description="Helical" evidence="10">
    <location>
        <begin position="438"/>
        <end position="458"/>
    </location>
</feature>
<evidence type="ECO:0000256" key="1">
    <source>
        <dbReference type="ARBA" id="ARBA00004127"/>
    </source>
</evidence>
<evidence type="ECO:0000313" key="14">
    <source>
        <dbReference type="Proteomes" id="UP000316270"/>
    </source>
</evidence>
<evidence type="ECO:0000256" key="10">
    <source>
        <dbReference type="RuleBase" id="RU365028"/>
    </source>
</evidence>
<evidence type="ECO:0000256" key="7">
    <source>
        <dbReference type="ARBA" id="ARBA00022989"/>
    </source>
</evidence>
<keyword evidence="9 10" id="KW-0472">Membrane</keyword>
<keyword evidence="3 10" id="KW-0813">Transport</keyword>
<keyword evidence="4 10" id="KW-0109">Calcium transport</keyword>
<dbReference type="GO" id="GO:0015369">
    <property type="term" value="F:calcium:proton antiporter activity"/>
    <property type="evidence" value="ECO:0007669"/>
    <property type="project" value="UniProtKB-UniRule"/>
</dbReference>
<feature type="compositionally biased region" description="Basic residues" evidence="11">
    <location>
        <begin position="51"/>
        <end position="63"/>
    </location>
</feature>
<evidence type="ECO:0000256" key="2">
    <source>
        <dbReference type="ARBA" id="ARBA00008170"/>
    </source>
</evidence>
<dbReference type="GO" id="GO:0006874">
    <property type="term" value="P:intracellular calcium ion homeostasis"/>
    <property type="evidence" value="ECO:0007669"/>
    <property type="project" value="TreeGrafter"/>
</dbReference>
<evidence type="ECO:0000256" key="3">
    <source>
        <dbReference type="ARBA" id="ARBA00022448"/>
    </source>
</evidence>
<feature type="domain" description="Sodium/calcium exchanger membrane region" evidence="12">
    <location>
        <begin position="315"/>
        <end position="454"/>
    </location>
</feature>
<keyword evidence="10" id="KW-0926">Vacuole</keyword>
<feature type="transmembrane region" description="Helical" evidence="10">
    <location>
        <begin position="410"/>
        <end position="431"/>
    </location>
</feature>
<dbReference type="GO" id="GO:0012505">
    <property type="term" value="C:endomembrane system"/>
    <property type="evidence" value="ECO:0007669"/>
    <property type="project" value="UniProtKB-SubCell"/>
</dbReference>
<feature type="transmembrane region" description="Helical" evidence="10">
    <location>
        <begin position="258"/>
        <end position="276"/>
    </location>
</feature>
<comment type="caution">
    <text evidence="10">Lacks conserved residue(s) required for the propagation of feature annotation.</text>
</comment>
<evidence type="ECO:0000256" key="4">
    <source>
        <dbReference type="ARBA" id="ARBA00022568"/>
    </source>
</evidence>
<evidence type="ECO:0000256" key="5">
    <source>
        <dbReference type="ARBA" id="ARBA00022692"/>
    </source>
</evidence>
<name>A0A517L247_9PEZI</name>
<gene>
    <name evidence="13" type="ORF">FKW77_009788</name>
</gene>
<dbReference type="GO" id="GO:0000329">
    <property type="term" value="C:fungal-type vacuole membrane"/>
    <property type="evidence" value="ECO:0007669"/>
    <property type="project" value="TreeGrafter"/>
</dbReference>
<feature type="transmembrane region" description="Helical" evidence="10">
    <location>
        <begin position="186"/>
        <end position="207"/>
    </location>
</feature>
<feature type="transmembrane region" description="Helical" evidence="10">
    <location>
        <begin position="121"/>
        <end position="141"/>
    </location>
</feature>
<evidence type="ECO:0000256" key="8">
    <source>
        <dbReference type="ARBA" id="ARBA00023065"/>
    </source>
</evidence>
<dbReference type="InterPro" id="IPR004837">
    <property type="entry name" value="NaCa_Exmemb"/>
</dbReference>
<proteinExistence type="inferred from homology"/>
<dbReference type="FunFam" id="1.20.1420.30:FF:000026">
    <property type="entry name" value="Vacuolar calcium ion transporter"/>
    <property type="match status" value="1"/>
</dbReference>